<dbReference type="InterPro" id="IPR000531">
    <property type="entry name" value="Beta-barrel_TonB"/>
</dbReference>
<gene>
    <name evidence="13" type="ORF">EMK97_07165</name>
</gene>
<evidence type="ECO:0000256" key="4">
    <source>
        <dbReference type="ARBA" id="ARBA00022692"/>
    </source>
</evidence>
<keyword evidence="5 9" id="KW-0798">TonB box</keyword>
<feature type="domain" description="TonB-dependent receptor plug" evidence="12">
    <location>
        <begin position="63"/>
        <end position="170"/>
    </location>
</feature>
<feature type="chain" id="PRO_5020188441" evidence="10">
    <location>
        <begin position="29"/>
        <end position="885"/>
    </location>
</feature>
<dbReference type="NCBIfam" id="TIGR01782">
    <property type="entry name" value="TonB-Xanth-Caul"/>
    <property type="match status" value="1"/>
</dbReference>
<sequence length="885" mass="96682">MSSKTFKKGMLASSIAMILAGASSQAIAADEANAEINKDEVEVIQVTGIRGSNRASVNAKRFADAVVDAVSAEDIGQFPDSDVGQALGRIPGVTVGRSFGQGASVSIRGTDPVMTLTTLNGQNVASTGWYDQLNIDRSFNYSMLPSELIGGMEVYKSSQANLVEGGIGGTVIVKTRKPLDMDANTVFAGLKGEYGSINETVSPEFSGLYSWKNDSETFGILVAGSYVDREYLRVGTESDLDWGGRSSIQPSSFLQNQERTALDATIQYRPTDNLEFGFHMLSLELGADSIGANMYINTDTNWGAGESNCQQFNNAGVCTISDTPESAPTDVFFQNWARKGEMTSETFEFNVNYEGDGFAIAAVAGNTSAEGGTQMSANFGYGWWGDNFGQVKWAGKVDATGKQIAINGRDMSFTRDQLDTTVGTSQWTGVQGPNSDEEKYVQLDVDFDLDLGAITKFETGVRYTSHEFKKSFYNARYTDAPNSFNTEDLYSGTMKLGAAEYTIPKANLDAMINGTLDLVDHFTYNRPGYGLIEEDNFSLYGMFTFEGDGFRGNFGLRYIYTDVTSHGHEIDNSPEDDLPANAGWSEEVISHNESYNDVLPSFNVSFDLAQDVLLRFSAAQAITRPSYDNLFLSAISGYPDDRQGNEEITYGSPGLLPMKSSQADLSIEYYYGDGNLVSATYFVKDISNFIVASTEFDQQIGVPNLDIDPEGNVDSWTIHQYENAGGGTIDGIELQINHAWDNGFGVNANYTFTDGAAPAEVYTDNIGVFTESSDHTANLVGYWENDDFSARAAYNWRSEYMVREYGKYYGNRMHDDFGTLDLTLGWNATDNILVKLEVVNLTGEDDIQYGAAAPGTDVKPALQDGYPTWSFSGETTYKLGVSFNF</sequence>
<dbReference type="OrthoDB" id="8727862at2"/>
<evidence type="ECO:0000256" key="3">
    <source>
        <dbReference type="ARBA" id="ARBA00022452"/>
    </source>
</evidence>
<organism evidence="13 14">
    <name type="scientific">Litorilituus sediminis</name>
    <dbReference type="NCBI Taxonomy" id="718192"/>
    <lineage>
        <taxon>Bacteria</taxon>
        <taxon>Pseudomonadati</taxon>
        <taxon>Pseudomonadota</taxon>
        <taxon>Gammaproteobacteria</taxon>
        <taxon>Alteromonadales</taxon>
        <taxon>Colwelliaceae</taxon>
        <taxon>Litorilituus</taxon>
    </lineage>
</organism>
<keyword evidence="7 8" id="KW-0998">Cell outer membrane</keyword>
<keyword evidence="3 8" id="KW-1134">Transmembrane beta strand</keyword>
<dbReference type="InterPro" id="IPR012910">
    <property type="entry name" value="Plug_dom"/>
</dbReference>
<dbReference type="InterPro" id="IPR036942">
    <property type="entry name" value="Beta-barrel_TonB_sf"/>
</dbReference>
<dbReference type="Gene3D" id="2.40.170.20">
    <property type="entry name" value="TonB-dependent receptor, beta-barrel domain"/>
    <property type="match status" value="1"/>
</dbReference>
<keyword evidence="2 8" id="KW-0813">Transport</keyword>
<evidence type="ECO:0000313" key="13">
    <source>
        <dbReference type="EMBL" id="QBG35508.1"/>
    </source>
</evidence>
<protein>
    <submittedName>
        <fullName evidence="13">TonB-dependent receptor</fullName>
    </submittedName>
</protein>
<evidence type="ECO:0000256" key="10">
    <source>
        <dbReference type="SAM" id="SignalP"/>
    </source>
</evidence>
<keyword evidence="4 8" id="KW-0812">Transmembrane</keyword>
<comment type="similarity">
    <text evidence="8 9">Belongs to the TonB-dependent receptor family.</text>
</comment>
<name>A0A4P6P3T9_9GAMM</name>
<dbReference type="EMBL" id="CP034759">
    <property type="protein sequence ID" value="QBG35508.1"/>
    <property type="molecule type" value="Genomic_DNA"/>
</dbReference>
<evidence type="ECO:0000256" key="8">
    <source>
        <dbReference type="PROSITE-ProRule" id="PRU01360"/>
    </source>
</evidence>
<evidence type="ECO:0000256" key="9">
    <source>
        <dbReference type="RuleBase" id="RU003357"/>
    </source>
</evidence>
<dbReference type="PANTHER" id="PTHR40980:SF3">
    <property type="entry name" value="TONB-DEPENDENT RECEPTOR-LIKE BETA-BARREL DOMAIN-CONTAINING PROTEIN"/>
    <property type="match status" value="1"/>
</dbReference>
<keyword evidence="13" id="KW-0675">Receptor</keyword>
<evidence type="ECO:0000313" key="14">
    <source>
        <dbReference type="Proteomes" id="UP000290244"/>
    </source>
</evidence>
<dbReference type="Pfam" id="PF00593">
    <property type="entry name" value="TonB_dep_Rec_b-barrel"/>
    <property type="match status" value="1"/>
</dbReference>
<dbReference type="PROSITE" id="PS52016">
    <property type="entry name" value="TONB_DEPENDENT_REC_3"/>
    <property type="match status" value="1"/>
</dbReference>
<dbReference type="GO" id="GO:0009279">
    <property type="term" value="C:cell outer membrane"/>
    <property type="evidence" value="ECO:0007669"/>
    <property type="project" value="UniProtKB-SubCell"/>
</dbReference>
<dbReference type="InterPro" id="IPR039426">
    <property type="entry name" value="TonB-dep_rcpt-like"/>
</dbReference>
<feature type="domain" description="TonB-dependent receptor-like beta-barrel" evidence="11">
    <location>
        <begin position="415"/>
        <end position="841"/>
    </location>
</feature>
<evidence type="ECO:0000256" key="1">
    <source>
        <dbReference type="ARBA" id="ARBA00004571"/>
    </source>
</evidence>
<evidence type="ECO:0000259" key="11">
    <source>
        <dbReference type="Pfam" id="PF00593"/>
    </source>
</evidence>
<dbReference type="PANTHER" id="PTHR40980">
    <property type="entry name" value="PLUG DOMAIN-CONTAINING PROTEIN"/>
    <property type="match status" value="1"/>
</dbReference>
<dbReference type="RefSeq" id="WP_130600752.1">
    <property type="nucleotide sequence ID" value="NZ_CP034759.1"/>
</dbReference>
<evidence type="ECO:0000256" key="7">
    <source>
        <dbReference type="ARBA" id="ARBA00023237"/>
    </source>
</evidence>
<dbReference type="InterPro" id="IPR037066">
    <property type="entry name" value="Plug_dom_sf"/>
</dbReference>
<dbReference type="Gene3D" id="2.170.130.10">
    <property type="entry name" value="TonB-dependent receptor, plug domain"/>
    <property type="match status" value="1"/>
</dbReference>
<dbReference type="AlphaFoldDB" id="A0A4P6P3T9"/>
<dbReference type="CDD" id="cd01347">
    <property type="entry name" value="ligand_gated_channel"/>
    <property type="match status" value="1"/>
</dbReference>
<dbReference type="Pfam" id="PF07715">
    <property type="entry name" value="Plug"/>
    <property type="match status" value="1"/>
</dbReference>
<evidence type="ECO:0000256" key="6">
    <source>
        <dbReference type="ARBA" id="ARBA00023136"/>
    </source>
</evidence>
<dbReference type="SUPFAM" id="SSF56935">
    <property type="entry name" value="Porins"/>
    <property type="match status" value="1"/>
</dbReference>
<keyword evidence="10" id="KW-0732">Signal</keyword>
<comment type="subcellular location">
    <subcellularLocation>
        <location evidence="1 8">Cell outer membrane</location>
        <topology evidence="1 8">Multi-pass membrane protein</topology>
    </subcellularLocation>
</comment>
<evidence type="ECO:0000256" key="5">
    <source>
        <dbReference type="ARBA" id="ARBA00023077"/>
    </source>
</evidence>
<dbReference type="KEGG" id="lsd:EMK97_07165"/>
<dbReference type="InterPro" id="IPR010104">
    <property type="entry name" value="TonB_rcpt_bac"/>
</dbReference>
<feature type="signal peptide" evidence="10">
    <location>
        <begin position="1"/>
        <end position="28"/>
    </location>
</feature>
<evidence type="ECO:0000256" key="2">
    <source>
        <dbReference type="ARBA" id="ARBA00022448"/>
    </source>
</evidence>
<proteinExistence type="inferred from homology"/>
<keyword evidence="6 8" id="KW-0472">Membrane</keyword>
<keyword evidence="14" id="KW-1185">Reference proteome</keyword>
<evidence type="ECO:0000259" key="12">
    <source>
        <dbReference type="Pfam" id="PF07715"/>
    </source>
</evidence>
<reference evidence="13 14" key="1">
    <citation type="submission" date="2018-12" db="EMBL/GenBank/DDBJ databases">
        <title>Complete genome of Litorilituus sediminis.</title>
        <authorList>
            <person name="Liu A."/>
            <person name="Rong J."/>
        </authorList>
    </citation>
    <scope>NUCLEOTIDE SEQUENCE [LARGE SCALE GENOMIC DNA]</scope>
    <source>
        <strain evidence="13 14">JCM 17549</strain>
    </source>
</reference>
<dbReference type="Proteomes" id="UP000290244">
    <property type="component" value="Chromosome"/>
</dbReference>
<accession>A0A4P6P3T9</accession>